<reference evidence="1" key="1">
    <citation type="submission" date="2017-02" db="UniProtKB">
        <authorList>
            <consortium name="WormBaseParasite"/>
        </authorList>
    </citation>
    <scope>IDENTIFICATION</scope>
</reference>
<protein>
    <submittedName>
        <fullName evidence="1">Pentatricopeptide repeat-containing protein</fullName>
    </submittedName>
</protein>
<sequence>LVKANFCEFPNKNSYFRHVAEACSFFKSNAQLLSSSSSHSNNCIERKRNEPCRTCFRVRRRIHPPNWAQSTASRHVLCDCCSPDRPETAHELMPRSRRSSSSQQIRARELSVVGLPIYATKRTLVESVVDAVAAIARGDEPNLLFTALAALVSDGLKDDVPLRKTSIRS</sequence>
<organism evidence="1">
    <name type="scientific">Nippostrongylus brasiliensis</name>
    <name type="common">Rat hookworm</name>
    <dbReference type="NCBI Taxonomy" id="27835"/>
    <lineage>
        <taxon>Eukaryota</taxon>
        <taxon>Metazoa</taxon>
        <taxon>Ecdysozoa</taxon>
        <taxon>Nematoda</taxon>
        <taxon>Chromadorea</taxon>
        <taxon>Rhabditida</taxon>
        <taxon>Rhabditina</taxon>
        <taxon>Rhabditomorpha</taxon>
        <taxon>Strongyloidea</taxon>
        <taxon>Heligmosomidae</taxon>
        <taxon>Nippostrongylus</taxon>
    </lineage>
</organism>
<name>A0A0N4XIM0_NIPBR</name>
<proteinExistence type="predicted"/>
<dbReference type="AlphaFoldDB" id="A0A0N4XIM0"/>
<evidence type="ECO:0000313" key="1">
    <source>
        <dbReference type="WBParaSite" id="NBR_0000237201-mRNA-1"/>
    </source>
</evidence>
<accession>A0A0N4XIM0</accession>
<dbReference type="WBParaSite" id="NBR_0000237201-mRNA-1">
    <property type="protein sequence ID" value="NBR_0000237201-mRNA-1"/>
    <property type="gene ID" value="NBR_0000237201"/>
</dbReference>